<evidence type="ECO:0000256" key="1">
    <source>
        <dbReference type="ARBA" id="ARBA00004141"/>
    </source>
</evidence>
<sequence>MGMTRKTALQMVVLMWLLSVVGMIIGEVVGSIEAAAPWIYSFTAGIFLHLALVDLVSEDALYCIAAFLMSLASQLSEVSVKGGETCSAAGQILLQMCGMLTGAGIMLLIAVYEHDLHNILAWAF</sequence>
<evidence type="ECO:0000256" key="6">
    <source>
        <dbReference type="SAM" id="Phobius"/>
    </source>
</evidence>
<organism evidence="7">
    <name type="scientific">Hyalella azteca</name>
    <name type="common">Amphipod</name>
    <dbReference type="NCBI Taxonomy" id="294128"/>
    <lineage>
        <taxon>Eukaryota</taxon>
        <taxon>Metazoa</taxon>
        <taxon>Ecdysozoa</taxon>
        <taxon>Arthropoda</taxon>
        <taxon>Crustacea</taxon>
        <taxon>Multicrustacea</taxon>
        <taxon>Malacostraca</taxon>
        <taxon>Eumalacostraca</taxon>
        <taxon>Peracarida</taxon>
        <taxon>Amphipoda</taxon>
        <taxon>Senticaudata</taxon>
        <taxon>Talitrida</taxon>
        <taxon>Talitroidea</taxon>
        <taxon>Hyalellidae</taxon>
        <taxon>Hyalella</taxon>
    </lineage>
</organism>
<evidence type="ECO:0000256" key="4">
    <source>
        <dbReference type="ARBA" id="ARBA00022989"/>
    </source>
</evidence>
<evidence type="ECO:0000256" key="3">
    <source>
        <dbReference type="ARBA" id="ARBA00022692"/>
    </source>
</evidence>
<feature type="transmembrane region" description="Helical" evidence="6">
    <location>
        <begin position="60"/>
        <end position="80"/>
    </location>
</feature>
<dbReference type="PANTHER" id="PTHR12191:SF37">
    <property type="entry name" value="ZINC TRANSPORTER FOI"/>
    <property type="match status" value="1"/>
</dbReference>
<comment type="subcellular location">
    <subcellularLocation>
        <location evidence="1">Membrane</location>
        <topology evidence="1">Multi-pass membrane protein</topology>
    </subcellularLocation>
</comment>
<dbReference type="Pfam" id="PF02535">
    <property type="entry name" value="Zip"/>
    <property type="match status" value="1"/>
</dbReference>
<reference evidence="7" key="1">
    <citation type="submission" date="2014-08" db="EMBL/GenBank/DDBJ databases">
        <authorList>
            <person name="Murali S."/>
            <person name="Richards S."/>
            <person name="Bandaranaike D."/>
            <person name="Bellair M."/>
            <person name="Blankenburg K."/>
            <person name="Chao H."/>
            <person name="Dinh H."/>
            <person name="Doddapaneni H."/>
            <person name="Dugan-Rocha S."/>
            <person name="Elkadiri S."/>
            <person name="Gnanaolivu R."/>
            <person name="Hughes D."/>
            <person name="Lee S."/>
            <person name="Li M."/>
            <person name="Ming W."/>
            <person name="Munidasa M."/>
            <person name="Muniz J."/>
            <person name="Nguyen L."/>
            <person name="Osuji N."/>
            <person name="Pu L.-L."/>
            <person name="Puazo M."/>
            <person name="Skinner E."/>
            <person name="Qu C."/>
            <person name="Quiroz J."/>
            <person name="Raj R."/>
            <person name="Weissenberger G."/>
            <person name="Xin Y."/>
            <person name="Zou X."/>
            <person name="Han Y."/>
            <person name="Worley K."/>
            <person name="Muzny D."/>
            <person name="Gibbs R."/>
        </authorList>
    </citation>
    <scope>NUCLEOTIDE SEQUENCE</scope>
    <source>
        <strain evidence="7">HAZT.00-mixed</strain>
        <tissue evidence="7">Whole organism</tissue>
    </source>
</reference>
<feature type="transmembrane region" description="Helical" evidence="6">
    <location>
        <begin position="92"/>
        <end position="112"/>
    </location>
</feature>
<proteinExistence type="inferred from homology"/>
<keyword evidence="3 6" id="KW-0812">Transmembrane</keyword>
<dbReference type="GO" id="GO:0005886">
    <property type="term" value="C:plasma membrane"/>
    <property type="evidence" value="ECO:0007669"/>
    <property type="project" value="TreeGrafter"/>
</dbReference>
<dbReference type="PANTHER" id="PTHR12191">
    <property type="entry name" value="SOLUTE CARRIER FAMILY 39"/>
    <property type="match status" value="1"/>
</dbReference>
<protein>
    <submittedName>
        <fullName evidence="7">Uncharacterized protein</fullName>
    </submittedName>
</protein>
<dbReference type="InterPro" id="IPR003689">
    <property type="entry name" value="ZIP"/>
</dbReference>
<dbReference type="EMBL" id="JQDR03010897">
    <property type="protein sequence ID" value="KAA0193570.1"/>
    <property type="molecule type" value="Genomic_DNA"/>
</dbReference>
<dbReference type="GO" id="GO:0071578">
    <property type="term" value="P:zinc ion import across plasma membrane"/>
    <property type="evidence" value="ECO:0007669"/>
    <property type="project" value="TreeGrafter"/>
</dbReference>
<dbReference type="GO" id="GO:0140410">
    <property type="term" value="F:monoatomic cation:bicarbonate symporter activity"/>
    <property type="evidence" value="ECO:0007669"/>
    <property type="project" value="TreeGrafter"/>
</dbReference>
<comment type="similarity">
    <text evidence="2">Belongs to the ZIP transporter (TC 2.A.5) family.</text>
</comment>
<dbReference type="InterPro" id="IPR050799">
    <property type="entry name" value="ZIP_Transporter"/>
</dbReference>
<evidence type="ECO:0000313" key="7">
    <source>
        <dbReference type="EMBL" id="KAA0193570.1"/>
    </source>
</evidence>
<accession>A0A6A0H0T9</accession>
<evidence type="ECO:0000256" key="2">
    <source>
        <dbReference type="ARBA" id="ARBA00006939"/>
    </source>
</evidence>
<dbReference type="GO" id="GO:0005385">
    <property type="term" value="F:zinc ion transmembrane transporter activity"/>
    <property type="evidence" value="ECO:0007669"/>
    <property type="project" value="TreeGrafter"/>
</dbReference>
<feature type="transmembrane region" description="Helical" evidence="6">
    <location>
        <begin position="35"/>
        <end position="53"/>
    </location>
</feature>
<reference evidence="7" key="2">
    <citation type="journal article" date="2018" name="Environ. Sci. Technol.">
        <title>The Toxicogenome of Hyalella azteca: A Model for Sediment Ecotoxicology and Evolutionary Toxicology.</title>
        <authorList>
            <person name="Poynton H.C."/>
            <person name="Hasenbein S."/>
            <person name="Benoit J.B."/>
            <person name="Sepulveda M.S."/>
            <person name="Poelchau M.F."/>
            <person name="Hughes D.S.T."/>
            <person name="Murali S.C."/>
            <person name="Chen S."/>
            <person name="Glastad K.M."/>
            <person name="Goodisman M.A.D."/>
            <person name="Werren J.H."/>
            <person name="Vineis J.H."/>
            <person name="Bowen J.L."/>
            <person name="Friedrich M."/>
            <person name="Jones J."/>
            <person name="Robertson H.M."/>
            <person name="Feyereisen R."/>
            <person name="Mechler-Hickson A."/>
            <person name="Mathers N."/>
            <person name="Lee C.E."/>
            <person name="Colbourne J.K."/>
            <person name="Biales A."/>
            <person name="Johnston J.S."/>
            <person name="Wellborn G.A."/>
            <person name="Rosendale A.J."/>
            <person name="Cridge A.G."/>
            <person name="Munoz-Torres M.C."/>
            <person name="Bain P.A."/>
            <person name="Manny A.R."/>
            <person name="Major K.M."/>
            <person name="Lambert F.N."/>
            <person name="Vulpe C.D."/>
            <person name="Tuck P."/>
            <person name="Blalock B.J."/>
            <person name="Lin Y.Y."/>
            <person name="Smith M.E."/>
            <person name="Ochoa-Acuna H."/>
            <person name="Chen M.M."/>
            <person name="Childers C.P."/>
            <person name="Qu J."/>
            <person name="Dugan S."/>
            <person name="Lee S.L."/>
            <person name="Chao H."/>
            <person name="Dinh H."/>
            <person name="Han Y."/>
            <person name="Doddapaneni H."/>
            <person name="Worley K.C."/>
            <person name="Muzny D.M."/>
            <person name="Gibbs R.A."/>
            <person name="Richards S."/>
        </authorList>
    </citation>
    <scope>NUCLEOTIDE SEQUENCE</scope>
    <source>
        <strain evidence="7">HAZT.00-mixed</strain>
        <tissue evidence="7">Whole organism</tissue>
    </source>
</reference>
<gene>
    <name evidence="7" type="ORF">HAZT_HAZT011502</name>
</gene>
<name>A0A6A0H0T9_HYAAZ</name>
<feature type="transmembrane region" description="Helical" evidence="6">
    <location>
        <begin position="12"/>
        <end position="29"/>
    </location>
</feature>
<dbReference type="OrthoDB" id="200954at2759"/>
<dbReference type="AlphaFoldDB" id="A0A6A0H0T9"/>
<comment type="caution">
    <text evidence="7">The sequence shown here is derived from an EMBL/GenBank/DDBJ whole genome shotgun (WGS) entry which is preliminary data.</text>
</comment>
<dbReference type="Proteomes" id="UP000711488">
    <property type="component" value="Unassembled WGS sequence"/>
</dbReference>
<evidence type="ECO:0000256" key="5">
    <source>
        <dbReference type="ARBA" id="ARBA00023136"/>
    </source>
</evidence>
<keyword evidence="5 6" id="KW-0472">Membrane</keyword>
<reference evidence="7" key="3">
    <citation type="submission" date="2019-06" db="EMBL/GenBank/DDBJ databases">
        <authorList>
            <person name="Poynton C."/>
            <person name="Hasenbein S."/>
            <person name="Benoit J.B."/>
            <person name="Sepulveda M.S."/>
            <person name="Poelchau M.F."/>
            <person name="Murali S.C."/>
            <person name="Chen S."/>
            <person name="Glastad K.M."/>
            <person name="Werren J.H."/>
            <person name="Vineis J.H."/>
            <person name="Bowen J.L."/>
            <person name="Friedrich M."/>
            <person name="Jones J."/>
            <person name="Robertson H.M."/>
            <person name="Feyereisen R."/>
            <person name="Mechler-Hickson A."/>
            <person name="Mathers N."/>
            <person name="Lee C.E."/>
            <person name="Colbourne J.K."/>
            <person name="Biales A."/>
            <person name="Johnston J.S."/>
            <person name="Wellborn G.A."/>
            <person name="Rosendale A.J."/>
            <person name="Cridge A.G."/>
            <person name="Munoz-Torres M.C."/>
            <person name="Bain P.A."/>
            <person name="Manny A.R."/>
            <person name="Major K.M."/>
            <person name="Lambert F.N."/>
            <person name="Vulpe C.D."/>
            <person name="Tuck P."/>
            <person name="Blalock B.J."/>
            <person name="Lin Y.-Y."/>
            <person name="Smith M.E."/>
            <person name="Ochoa-Acuna H."/>
            <person name="Chen M.-J.M."/>
            <person name="Childers C.P."/>
            <person name="Qu J."/>
            <person name="Dugan S."/>
            <person name="Lee S.L."/>
            <person name="Chao H."/>
            <person name="Dinh H."/>
            <person name="Han Y."/>
            <person name="Doddapaneni H."/>
            <person name="Worley K.C."/>
            <person name="Muzny D.M."/>
            <person name="Gibbs R.A."/>
            <person name="Richards S."/>
        </authorList>
    </citation>
    <scope>NUCLEOTIDE SEQUENCE</scope>
    <source>
        <strain evidence="7">HAZT.00-mixed</strain>
        <tissue evidence="7">Whole organism</tissue>
    </source>
</reference>
<dbReference type="GO" id="GO:0030003">
    <property type="term" value="P:intracellular monoatomic cation homeostasis"/>
    <property type="evidence" value="ECO:0007669"/>
    <property type="project" value="TreeGrafter"/>
</dbReference>
<keyword evidence="4 6" id="KW-1133">Transmembrane helix</keyword>